<dbReference type="GO" id="GO:0005524">
    <property type="term" value="F:ATP binding"/>
    <property type="evidence" value="ECO:0007669"/>
    <property type="project" value="UniProtKB-KW"/>
</dbReference>
<feature type="domain" description="GS catalytic" evidence="8">
    <location>
        <begin position="113"/>
        <end position="446"/>
    </location>
</feature>
<dbReference type="Gene3D" id="3.10.20.70">
    <property type="entry name" value="Glutamine synthetase, N-terminal domain"/>
    <property type="match status" value="1"/>
</dbReference>
<keyword evidence="4" id="KW-0067">ATP-binding</keyword>
<evidence type="ECO:0000313" key="10">
    <source>
        <dbReference type="Proteomes" id="UP000287296"/>
    </source>
</evidence>
<organism evidence="9 10">
    <name type="scientific">Siminovitchia terrae</name>
    <name type="common">Bacillus terrae</name>
    <dbReference type="NCBI Taxonomy" id="1914933"/>
    <lineage>
        <taxon>Bacteria</taxon>
        <taxon>Bacillati</taxon>
        <taxon>Bacillota</taxon>
        <taxon>Bacilli</taxon>
        <taxon>Bacillales</taxon>
        <taxon>Bacillaceae</taxon>
        <taxon>Siminovitchia</taxon>
    </lineage>
</organism>
<name>A0A429XAF0_SIMTE</name>
<dbReference type="InterPro" id="IPR014746">
    <property type="entry name" value="Gln_synth/guanido_kin_cat_dom"/>
</dbReference>
<evidence type="ECO:0000256" key="2">
    <source>
        <dbReference type="ARBA" id="ARBA00022598"/>
    </source>
</evidence>
<dbReference type="SUPFAM" id="SSF54368">
    <property type="entry name" value="Glutamine synthetase, N-terminal domain"/>
    <property type="match status" value="1"/>
</dbReference>
<evidence type="ECO:0000256" key="4">
    <source>
        <dbReference type="ARBA" id="ARBA00022840"/>
    </source>
</evidence>
<dbReference type="InterPro" id="IPR036651">
    <property type="entry name" value="Gln_synt_N_sf"/>
</dbReference>
<accession>A0A429XAF0</accession>
<dbReference type="Pfam" id="PF00120">
    <property type="entry name" value="Gln-synt_C"/>
    <property type="match status" value="1"/>
</dbReference>
<sequence length="446" mass="49927">MDTKEKVKQLIEKNDIEFLDIGYMDYAALSRIRTVRVDQLDSLFDQGLNFFAGMMSFNAFDEYIPNPMYGIGDGDFFAIPDPSTFAILPHRQNTARMFCDLVDENGEPWHGCPRQALKRVLKEAEAEFGGNMSLAFEQEAYLLNEVGGKLVSADNTHCFSIEGIQMQEKFLHEFVKAMEEAGVKIEKISSEYGPGQFEINLKYAHAVRAADEQVLFMQLFKQIALENGLIGTLMPKPFQDLSGSGLHVHISMFNNDGKNVFEDLADPLGLTEQARYFVGGLLKHARSLVAIGAPSINSYKRLYPGSFAPAQVCYGAGNRSTLIRVTEKRRGSRFEFRGADGTCNPYLLAAALVAAGLDGVKEKLDPGEPLSSDAGILTEEEMKRQGIEWIPSTLDEAITELAGNKKLGEMLGRHIWEEFIKVKRTEVEKAARHVTDWERVELSRRF</sequence>
<dbReference type="PANTHER" id="PTHR43785:SF12">
    <property type="entry name" value="TYPE-1 GLUTAMINE SYNTHETASE 2"/>
    <property type="match status" value="1"/>
</dbReference>
<evidence type="ECO:0000256" key="3">
    <source>
        <dbReference type="ARBA" id="ARBA00022741"/>
    </source>
</evidence>
<evidence type="ECO:0000259" key="7">
    <source>
        <dbReference type="PROSITE" id="PS51986"/>
    </source>
</evidence>
<dbReference type="SUPFAM" id="SSF55931">
    <property type="entry name" value="Glutamine synthetase/guanido kinase"/>
    <property type="match status" value="1"/>
</dbReference>
<dbReference type="InterPro" id="IPR008147">
    <property type="entry name" value="Gln_synt_N"/>
</dbReference>
<comment type="similarity">
    <text evidence="1 5 6">Belongs to the glutamine synthetase family.</text>
</comment>
<evidence type="ECO:0000256" key="1">
    <source>
        <dbReference type="ARBA" id="ARBA00009897"/>
    </source>
</evidence>
<dbReference type="GO" id="GO:0006542">
    <property type="term" value="P:glutamine biosynthetic process"/>
    <property type="evidence" value="ECO:0007669"/>
    <property type="project" value="InterPro"/>
</dbReference>
<keyword evidence="2" id="KW-0436">Ligase</keyword>
<evidence type="ECO:0000259" key="8">
    <source>
        <dbReference type="PROSITE" id="PS51987"/>
    </source>
</evidence>
<protein>
    <submittedName>
        <fullName evidence="9">Glutamine synthetase</fullName>
    </submittedName>
</protein>
<proteinExistence type="inferred from homology"/>
<evidence type="ECO:0000313" key="9">
    <source>
        <dbReference type="EMBL" id="RST60331.1"/>
    </source>
</evidence>
<gene>
    <name evidence="9" type="ORF">D5F11_007765</name>
</gene>
<dbReference type="SMART" id="SM01230">
    <property type="entry name" value="Gln-synt_C"/>
    <property type="match status" value="1"/>
</dbReference>
<evidence type="ECO:0000256" key="6">
    <source>
        <dbReference type="RuleBase" id="RU000384"/>
    </source>
</evidence>
<reference evidence="9 10" key="1">
    <citation type="submission" date="2018-12" db="EMBL/GenBank/DDBJ databases">
        <authorList>
            <person name="Sun L."/>
            <person name="Chen Z."/>
        </authorList>
    </citation>
    <scope>NUCLEOTIDE SEQUENCE [LARGE SCALE GENOMIC DNA]</scope>
    <source>
        <strain evidence="9 10">LMG 29736</strain>
    </source>
</reference>
<dbReference type="InterPro" id="IPR008146">
    <property type="entry name" value="Gln_synth_cat_dom"/>
</dbReference>
<dbReference type="EMBL" id="QYTW02000005">
    <property type="protein sequence ID" value="RST60331.1"/>
    <property type="molecule type" value="Genomic_DNA"/>
</dbReference>
<comment type="caution">
    <text evidence="9">The sequence shown here is derived from an EMBL/GenBank/DDBJ whole genome shotgun (WGS) entry which is preliminary data.</text>
</comment>
<dbReference type="Proteomes" id="UP000287296">
    <property type="component" value="Unassembled WGS sequence"/>
</dbReference>
<dbReference type="AlphaFoldDB" id="A0A429XAF0"/>
<dbReference type="PANTHER" id="PTHR43785">
    <property type="entry name" value="GAMMA-GLUTAMYLPUTRESCINE SYNTHETASE"/>
    <property type="match status" value="1"/>
</dbReference>
<dbReference type="Gene3D" id="3.30.590.10">
    <property type="entry name" value="Glutamine synthetase/guanido kinase, catalytic domain"/>
    <property type="match status" value="1"/>
</dbReference>
<evidence type="ECO:0000256" key="5">
    <source>
        <dbReference type="PROSITE-ProRule" id="PRU01330"/>
    </source>
</evidence>
<dbReference type="PROSITE" id="PS51987">
    <property type="entry name" value="GS_CATALYTIC"/>
    <property type="match status" value="1"/>
</dbReference>
<feature type="domain" description="GS beta-grasp" evidence="7">
    <location>
        <begin position="14"/>
        <end position="106"/>
    </location>
</feature>
<keyword evidence="3" id="KW-0547">Nucleotide-binding</keyword>
<dbReference type="GO" id="GO:0004356">
    <property type="term" value="F:glutamine synthetase activity"/>
    <property type="evidence" value="ECO:0007669"/>
    <property type="project" value="InterPro"/>
</dbReference>
<dbReference type="PROSITE" id="PS51986">
    <property type="entry name" value="GS_BETA_GRASP"/>
    <property type="match status" value="1"/>
</dbReference>
<dbReference type="RefSeq" id="WP_120117519.1">
    <property type="nucleotide sequence ID" value="NZ_QYTW02000005.1"/>
</dbReference>
<dbReference type="OrthoDB" id="9807095at2"/>